<dbReference type="EMBL" id="CATQJL010000112">
    <property type="protein sequence ID" value="CAJ0595320.1"/>
    <property type="molecule type" value="Genomic_DNA"/>
</dbReference>
<comment type="caution">
    <text evidence="3">The sequence shown here is derived from an EMBL/GenBank/DDBJ whole genome shotgun (WGS) entry which is preliminary data.</text>
</comment>
<dbReference type="InterPro" id="IPR001791">
    <property type="entry name" value="Laminin_G"/>
</dbReference>
<keyword evidence="4" id="KW-1185">Reference proteome</keyword>
<dbReference type="SUPFAM" id="SSF49899">
    <property type="entry name" value="Concanavalin A-like lectins/glucanases"/>
    <property type="match status" value="1"/>
</dbReference>
<feature type="non-terminal residue" evidence="3">
    <location>
        <position position="204"/>
    </location>
</feature>
<sequence>MDLGCIEGKKCNCDSRAITSDSGYLHGEEAGITRVVALHNDGDVSGKFTIGPLECEGFAGRGPIRFAKAQALTVRQWKGEPLSLHFRTADASATILSVVDDEEKSLRVELINGHMIRVTLINSSATVESQARLNDTKWHLLNLEFANDEVRIGVDAHNVFAPVPSDNIPEGDLTLNDDENGFTGCLRSLMVNDNYVHLQGLAHG</sequence>
<evidence type="ECO:0000256" key="1">
    <source>
        <dbReference type="PROSITE-ProRule" id="PRU00122"/>
    </source>
</evidence>
<comment type="caution">
    <text evidence="1">Lacks conserved residue(s) required for the propagation of feature annotation.</text>
</comment>
<evidence type="ECO:0000259" key="2">
    <source>
        <dbReference type="PROSITE" id="PS50025"/>
    </source>
</evidence>
<dbReference type="Gene3D" id="2.60.120.200">
    <property type="match status" value="1"/>
</dbReference>
<dbReference type="PROSITE" id="PS50025">
    <property type="entry name" value="LAM_G_DOMAIN"/>
    <property type="match status" value="1"/>
</dbReference>
<organism evidence="3 4">
    <name type="scientific">Cylicocyclus nassatus</name>
    <name type="common">Nematode worm</name>
    <dbReference type="NCBI Taxonomy" id="53992"/>
    <lineage>
        <taxon>Eukaryota</taxon>
        <taxon>Metazoa</taxon>
        <taxon>Ecdysozoa</taxon>
        <taxon>Nematoda</taxon>
        <taxon>Chromadorea</taxon>
        <taxon>Rhabditida</taxon>
        <taxon>Rhabditina</taxon>
        <taxon>Rhabditomorpha</taxon>
        <taxon>Strongyloidea</taxon>
        <taxon>Strongylidae</taxon>
        <taxon>Cylicocyclus</taxon>
    </lineage>
</organism>
<dbReference type="Proteomes" id="UP001176961">
    <property type="component" value="Unassembled WGS sequence"/>
</dbReference>
<accession>A0AA36GNJ9</accession>
<proteinExistence type="predicted"/>
<dbReference type="Pfam" id="PF02210">
    <property type="entry name" value="Laminin_G_2"/>
    <property type="match status" value="1"/>
</dbReference>
<evidence type="ECO:0000313" key="4">
    <source>
        <dbReference type="Proteomes" id="UP001176961"/>
    </source>
</evidence>
<gene>
    <name evidence="3" type="ORF">CYNAS_LOCUS7303</name>
</gene>
<reference evidence="3" key="1">
    <citation type="submission" date="2023-07" db="EMBL/GenBank/DDBJ databases">
        <authorList>
            <consortium name="CYATHOMIX"/>
        </authorList>
    </citation>
    <scope>NUCLEOTIDE SEQUENCE</scope>
    <source>
        <strain evidence="3">N/A</strain>
    </source>
</reference>
<evidence type="ECO:0000313" key="3">
    <source>
        <dbReference type="EMBL" id="CAJ0595320.1"/>
    </source>
</evidence>
<name>A0AA36GNJ9_CYLNA</name>
<dbReference type="CDD" id="cd00110">
    <property type="entry name" value="LamG"/>
    <property type="match status" value="1"/>
</dbReference>
<feature type="domain" description="Laminin G" evidence="2">
    <location>
        <begin position="56"/>
        <end position="204"/>
    </location>
</feature>
<dbReference type="SMART" id="SM00282">
    <property type="entry name" value="LamG"/>
    <property type="match status" value="1"/>
</dbReference>
<protein>
    <recommendedName>
        <fullName evidence="2">Laminin G domain-containing protein</fullName>
    </recommendedName>
</protein>
<dbReference type="InterPro" id="IPR013320">
    <property type="entry name" value="ConA-like_dom_sf"/>
</dbReference>
<dbReference type="AlphaFoldDB" id="A0AA36GNJ9"/>